<organism evidence="1 2">
    <name type="scientific">Klebsiella pneumoniae</name>
    <dbReference type="NCBI Taxonomy" id="573"/>
    <lineage>
        <taxon>Bacteria</taxon>
        <taxon>Pseudomonadati</taxon>
        <taxon>Pseudomonadota</taxon>
        <taxon>Gammaproteobacteria</taxon>
        <taxon>Enterobacterales</taxon>
        <taxon>Enterobacteriaceae</taxon>
        <taxon>Klebsiella/Raoultella group</taxon>
        <taxon>Klebsiella</taxon>
        <taxon>Klebsiella pneumoniae complex</taxon>
    </lineage>
</organism>
<sequence length="36" mass="4140">MTCPQLPESHILLLRMLFGQRIERTVEVAVTAMVQK</sequence>
<proteinExistence type="predicted"/>
<evidence type="ECO:0000313" key="1">
    <source>
        <dbReference type="EMBL" id="STT81945.1"/>
    </source>
</evidence>
<dbReference type="EMBL" id="UGLH01000006">
    <property type="protein sequence ID" value="STT81945.1"/>
    <property type="molecule type" value="Genomic_DNA"/>
</dbReference>
<name>A0A377XI07_KLEPN</name>
<evidence type="ECO:0000313" key="2">
    <source>
        <dbReference type="Proteomes" id="UP000254340"/>
    </source>
</evidence>
<gene>
    <name evidence="1" type="ORF">NCTC5047_02883</name>
</gene>
<dbReference type="AlphaFoldDB" id="A0A377XI07"/>
<reference evidence="1 2" key="1">
    <citation type="submission" date="2018-06" db="EMBL/GenBank/DDBJ databases">
        <authorList>
            <consortium name="Pathogen Informatics"/>
            <person name="Doyle S."/>
        </authorList>
    </citation>
    <scope>NUCLEOTIDE SEQUENCE [LARGE SCALE GENOMIC DNA]</scope>
    <source>
        <strain evidence="1 2">NCTC5047</strain>
    </source>
</reference>
<dbReference type="Proteomes" id="UP000254340">
    <property type="component" value="Unassembled WGS sequence"/>
</dbReference>
<protein>
    <submittedName>
        <fullName evidence="1">Uncharacterized protein</fullName>
    </submittedName>
</protein>
<accession>A0A377XI07</accession>